<dbReference type="AlphaFoldDB" id="A0A8C2XSU3"/>
<evidence type="ECO:0000313" key="2">
    <source>
        <dbReference type="Proteomes" id="UP000694565"/>
    </source>
</evidence>
<name>A0A8C2XSU3_CYCLU</name>
<organism evidence="1 2">
    <name type="scientific">Cyclopterus lumpus</name>
    <name type="common">Lumpsucker</name>
    <dbReference type="NCBI Taxonomy" id="8103"/>
    <lineage>
        <taxon>Eukaryota</taxon>
        <taxon>Metazoa</taxon>
        <taxon>Chordata</taxon>
        <taxon>Craniata</taxon>
        <taxon>Vertebrata</taxon>
        <taxon>Euteleostomi</taxon>
        <taxon>Actinopterygii</taxon>
        <taxon>Neopterygii</taxon>
        <taxon>Teleostei</taxon>
        <taxon>Neoteleostei</taxon>
        <taxon>Acanthomorphata</taxon>
        <taxon>Eupercaria</taxon>
        <taxon>Perciformes</taxon>
        <taxon>Cottioidei</taxon>
        <taxon>Cottales</taxon>
        <taxon>Cyclopteridae</taxon>
        <taxon>Cyclopterus</taxon>
    </lineage>
</organism>
<reference evidence="1" key="1">
    <citation type="submission" date="2025-08" db="UniProtKB">
        <authorList>
            <consortium name="Ensembl"/>
        </authorList>
    </citation>
    <scope>IDENTIFICATION</scope>
</reference>
<reference evidence="1" key="2">
    <citation type="submission" date="2025-09" db="UniProtKB">
        <authorList>
            <consortium name="Ensembl"/>
        </authorList>
    </citation>
    <scope>IDENTIFICATION</scope>
</reference>
<protein>
    <submittedName>
        <fullName evidence="1">Uncharacterized protein</fullName>
    </submittedName>
</protein>
<accession>A0A8C2XSU3</accession>
<sequence length="188" mass="21406">MSPPVILCCRESMDPRRCCRSLSLSSVRPRFQLVRITLVLILASFAPFLNVSLHLENEIDETVKQENTRLARKHRDDVQALCYASTAPEPLGSTSQFLLPLKTGVKTHEQVMTTLKALSLHCKLMLLHRACKLLKHVSCVVLSFRLFVSQPTNTKHMSFHLFHQIFYVGKSTRFGPPHTELTCKHITI</sequence>
<dbReference type="Ensembl" id="ENSCLMT00005023274.1">
    <property type="protein sequence ID" value="ENSCLMP00005022198.1"/>
    <property type="gene ID" value="ENSCLMG00005011016.1"/>
</dbReference>
<keyword evidence="2" id="KW-1185">Reference proteome</keyword>
<evidence type="ECO:0000313" key="1">
    <source>
        <dbReference type="Ensembl" id="ENSCLMP00005022198.1"/>
    </source>
</evidence>
<dbReference type="Proteomes" id="UP000694565">
    <property type="component" value="Unplaced"/>
</dbReference>
<proteinExistence type="predicted"/>